<evidence type="ECO:0000313" key="1">
    <source>
        <dbReference type="EMBL" id="KAK6996227.1"/>
    </source>
</evidence>
<comment type="caution">
    <text evidence="1">The sequence shown here is derived from an EMBL/GenBank/DDBJ whole genome shotgun (WGS) entry which is preliminary data.</text>
</comment>
<dbReference type="AlphaFoldDB" id="A0AAV9ZYL0"/>
<protein>
    <submittedName>
        <fullName evidence="1">Uncharacterized protein</fullName>
    </submittedName>
</protein>
<proteinExistence type="predicted"/>
<name>A0AAV9ZYL0_9AGAR</name>
<dbReference type="InterPro" id="IPR027417">
    <property type="entry name" value="P-loop_NTPase"/>
</dbReference>
<dbReference type="Gene3D" id="3.40.50.300">
    <property type="entry name" value="P-loop containing nucleotide triphosphate hydrolases"/>
    <property type="match status" value="1"/>
</dbReference>
<dbReference type="EMBL" id="JAWWNJ010000098">
    <property type="protein sequence ID" value="KAK6996227.1"/>
    <property type="molecule type" value="Genomic_DNA"/>
</dbReference>
<dbReference type="Proteomes" id="UP001362999">
    <property type="component" value="Unassembled WGS sequence"/>
</dbReference>
<accession>A0AAV9ZYL0</accession>
<gene>
    <name evidence="1" type="ORF">R3P38DRAFT_2417634</name>
</gene>
<keyword evidence="2" id="KW-1185">Reference proteome</keyword>
<organism evidence="1 2">
    <name type="scientific">Favolaschia claudopus</name>
    <dbReference type="NCBI Taxonomy" id="2862362"/>
    <lineage>
        <taxon>Eukaryota</taxon>
        <taxon>Fungi</taxon>
        <taxon>Dikarya</taxon>
        <taxon>Basidiomycota</taxon>
        <taxon>Agaricomycotina</taxon>
        <taxon>Agaricomycetes</taxon>
        <taxon>Agaricomycetidae</taxon>
        <taxon>Agaricales</taxon>
        <taxon>Marasmiineae</taxon>
        <taxon>Mycenaceae</taxon>
        <taxon>Favolaschia</taxon>
    </lineage>
</organism>
<evidence type="ECO:0000313" key="2">
    <source>
        <dbReference type="Proteomes" id="UP001362999"/>
    </source>
</evidence>
<reference evidence="1 2" key="1">
    <citation type="journal article" date="2024" name="J Genomics">
        <title>Draft genome sequencing and assembly of Favolaschia claudopus CIRM-BRFM 2984 isolated from oak limbs.</title>
        <authorList>
            <person name="Navarro D."/>
            <person name="Drula E."/>
            <person name="Chaduli D."/>
            <person name="Cazenave R."/>
            <person name="Ahrendt S."/>
            <person name="Wang J."/>
            <person name="Lipzen A."/>
            <person name="Daum C."/>
            <person name="Barry K."/>
            <person name="Grigoriev I.V."/>
            <person name="Favel A."/>
            <person name="Rosso M.N."/>
            <person name="Martin F."/>
        </authorList>
    </citation>
    <scope>NUCLEOTIDE SEQUENCE [LARGE SCALE GENOMIC DNA]</scope>
    <source>
        <strain evidence="1 2">CIRM-BRFM 2984</strain>
    </source>
</reference>
<sequence length="68" mass="8002">FRHLIVQPEQFRLQNGHLPRLAKLLRNRVFVNKIKRLTIDEAHNIYTSGTTLNGRPPFRPAWGKLDEL</sequence>
<feature type="non-terminal residue" evidence="1">
    <location>
        <position position="1"/>
    </location>
</feature>
<feature type="non-terminal residue" evidence="1">
    <location>
        <position position="68"/>
    </location>
</feature>